<dbReference type="InterPro" id="IPR015942">
    <property type="entry name" value="Asp/Glu/hydantoin_racemase"/>
</dbReference>
<keyword evidence="4 8" id="KW-0573">Peptidoglycan synthesis</keyword>
<reference evidence="9 10" key="1">
    <citation type="journal article" date="2018" name="Int. J. Syst. Evol. Microbiol.">
        <title>Lactobacillus bambusae sp. nov., isolated from a traditional fermented Ma-bamboo shoots of Taiwan.</title>
        <authorList>
            <person name="Wang L.-T."/>
        </authorList>
    </citation>
    <scope>NUCLEOTIDE SEQUENCE [LARGE SCALE GENOMIC DNA]</scope>
    <source>
        <strain evidence="9 10">BS-W1</strain>
    </source>
</reference>
<dbReference type="PANTHER" id="PTHR21198">
    <property type="entry name" value="GLUTAMATE RACEMASE"/>
    <property type="match status" value="1"/>
</dbReference>
<evidence type="ECO:0000256" key="7">
    <source>
        <dbReference type="ARBA" id="ARBA00070053"/>
    </source>
</evidence>
<evidence type="ECO:0000256" key="5">
    <source>
        <dbReference type="ARBA" id="ARBA00023235"/>
    </source>
</evidence>
<keyword evidence="10" id="KW-1185">Reference proteome</keyword>
<organism evidence="9 10">
    <name type="scientific">Levilactobacillus bambusae</name>
    <dbReference type="NCBI Taxonomy" id="2024736"/>
    <lineage>
        <taxon>Bacteria</taxon>
        <taxon>Bacillati</taxon>
        <taxon>Bacillota</taxon>
        <taxon>Bacilli</taxon>
        <taxon>Lactobacillales</taxon>
        <taxon>Lactobacillaceae</taxon>
        <taxon>Levilactobacillus</taxon>
    </lineage>
</organism>
<comment type="catalytic activity">
    <reaction evidence="1 8">
        <text>L-glutamate = D-glutamate</text>
        <dbReference type="Rhea" id="RHEA:12813"/>
        <dbReference type="ChEBI" id="CHEBI:29985"/>
        <dbReference type="ChEBI" id="CHEBI:29986"/>
        <dbReference type="EC" id="5.1.1.3"/>
    </reaction>
</comment>
<dbReference type="NCBIfam" id="TIGR00067">
    <property type="entry name" value="glut_race"/>
    <property type="match status" value="1"/>
</dbReference>
<keyword evidence="5 8" id="KW-0413">Isomerase</keyword>
<dbReference type="Gene3D" id="3.40.50.1860">
    <property type="match status" value="2"/>
</dbReference>
<feature type="binding site" evidence="8">
    <location>
        <begin position="74"/>
        <end position="75"/>
    </location>
    <ligand>
        <name>substrate</name>
    </ligand>
</feature>
<evidence type="ECO:0000256" key="8">
    <source>
        <dbReference type="HAMAP-Rule" id="MF_00258"/>
    </source>
</evidence>
<feature type="binding site" evidence="8">
    <location>
        <begin position="10"/>
        <end position="11"/>
    </location>
    <ligand>
        <name>substrate</name>
    </ligand>
</feature>
<evidence type="ECO:0000256" key="2">
    <source>
        <dbReference type="ARBA" id="ARBA00013090"/>
    </source>
</evidence>
<evidence type="ECO:0000313" key="10">
    <source>
        <dbReference type="Proteomes" id="UP000245080"/>
    </source>
</evidence>
<comment type="pathway">
    <text evidence="8">Cell wall biogenesis; peptidoglycan biosynthesis.</text>
</comment>
<dbReference type="GO" id="GO:0008881">
    <property type="term" value="F:glutamate racemase activity"/>
    <property type="evidence" value="ECO:0007669"/>
    <property type="project" value="UniProtKB-UniRule"/>
</dbReference>
<feature type="active site" description="Proton donor/acceptor" evidence="8">
    <location>
        <position position="73"/>
    </location>
</feature>
<dbReference type="HAMAP" id="MF_00258">
    <property type="entry name" value="Glu_racemase"/>
    <property type="match status" value="1"/>
</dbReference>
<evidence type="ECO:0000256" key="6">
    <source>
        <dbReference type="ARBA" id="ARBA00023316"/>
    </source>
</evidence>
<dbReference type="InterPro" id="IPR001920">
    <property type="entry name" value="Asp/Glu_race"/>
</dbReference>
<sequence length="271" mass="29009">MNVNPIGYMDSGVGGLTVVKEALRQLPNESVVFLGDQGRLPYGPRDANEVRRFSEQIARFELQFDIKMFVIACNTATAAALPDLQAKMDIPVVGVIAPGSRAAVSATKNHQIAVLATDGTTKSGAYPEMIAQMDAKAGVVGLGCPDFVPLVESGKYLKPVAQTIVDAGLDPLATSQVDTVVLGCTHYPLLAPQIQRFFGKGVTLIDAGKETVKTITALLDYYQLASPRKGRPNRYFTTGSVVDFNQLAAEWMPEEHVSAQAVAVSELEAQI</sequence>
<dbReference type="InterPro" id="IPR004391">
    <property type="entry name" value="Glu_race"/>
</dbReference>
<proteinExistence type="inferred from homology"/>
<dbReference type="InterPro" id="IPR033134">
    <property type="entry name" value="Asp/Glu_racemase_AS_2"/>
</dbReference>
<gene>
    <name evidence="8" type="primary">murI</name>
    <name evidence="9" type="ORF">DCM90_09130</name>
</gene>
<evidence type="ECO:0000256" key="3">
    <source>
        <dbReference type="ARBA" id="ARBA00022960"/>
    </source>
</evidence>
<dbReference type="GO" id="GO:0009252">
    <property type="term" value="P:peptidoglycan biosynthetic process"/>
    <property type="evidence" value="ECO:0007669"/>
    <property type="project" value="UniProtKB-UniRule"/>
</dbReference>
<evidence type="ECO:0000256" key="1">
    <source>
        <dbReference type="ARBA" id="ARBA00001602"/>
    </source>
</evidence>
<feature type="binding site" evidence="8">
    <location>
        <begin position="185"/>
        <end position="186"/>
    </location>
    <ligand>
        <name>substrate</name>
    </ligand>
</feature>
<keyword evidence="3 8" id="KW-0133">Cell shape</keyword>
<comment type="caution">
    <text evidence="9">The sequence shown here is derived from an EMBL/GenBank/DDBJ whole genome shotgun (WGS) entry which is preliminary data.</text>
</comment>
<dbReference type="OrthoDB" id="9801055at2"/>
<dbReference type="PROSITE" id="PS00923">
    <property type="entry name" value="ASP_GLU_RACEMASE_1"/>
    <property type="match status" value="1"/>
</dbReference>
<protein>
    <recommendedName>
        <fullName evidence="7 8">Glutamate racemase</fullName>
        <ecNumber evidence="2 8">5.1.1.3</ecNumber>
    </recommendedName>
</protein>
<dbReference type="GO" id="GO:0071555">
    <property type="term" value="P:cell wall organization"/>
    <property type="evidence" value="ECO:0007669"/>
    <property type="project" value="UniProtKB-KW"/>
</dbReference>
<feature type="binding site" evidence="8">
    <location>
        <begin position="42"/>
        <end position="43"/>
    </location>
    <ligand>
        <name>substrate</name>
    </ligand>
</feature>
<accession>A0A2V1MWZ0</accession>
<dbReference type="Proteomes" id="UP000245080">
    <property type="component" value="Unassembled WGS sequence"/>
</dbReference>
<dbReference type="EC" id="5.1.1.3" evidence="2 8"/>
<dbReference type="PANTHER" id="PTHR21198:SF2">
    <property type="entry name" value="GLUTAMATE RACEMASE"/>
    <property type="match status" value="1"/>
</dbReference>
<dbReference type="EMBL" id="QCXQ01000006">
    <property type="protein sequence ID" value="PWF99593.1"/>
    <property type="molecule type" value="Genomic_DNA"/>
</dbReference>
<dbReference type="GO" id="GO:0042802">
    <property type="term" value="F:identical protein binding"/>
    <property type="evidence" value="ECO:0007669"/>
    <property type="project" value="UniProtKB-ARBA"/>
</dbReference>
<evidence type="ECO:0000256" key="4">
    <source>
        <dbReference type="ARBA" id="ARBA00022984"/>
    </source>
</evidence>
<dbReference type="NCBIfam" id="NF002035">
    <property type="entry name" value="PRK00865.1-3"/>
    <property type="match status" value="1"/>
</dbReference>
<comment type="similarity">
    <text evidence="8">Belongs to the aspartate/glutamate racemases family.</text>
</comment>
<feature type="active site" description="Proton donor/acceptor" evidence="8">
    <location>
        <position position="184"/>
    </location>
</feature>
<dbReference type="SUPFAM" id="SSF53681">
    <property type="entry name" value="Aspartate/glutamate racemase"/>
    <property type="match status" value="2"/>
</dbReference>
<evidence type="ECO:0000313" key="9">
    <source>
        <dbReference type="EMBL" id="PWF99593.1"/>
    </source>
</evidence>
<dbReference type="Pfam" id="PF01177">
    <property type="entry name" value="Asp_Glu_race"/>
    <property type="match status" value="1"/>
</dbReference>
<keyword evidence="6 8" id="KW-0961">Cell wall biogenesis/degradation</keyword>
<dbReference type="PROSITE" id="PS00924">
    <property type="entry name" value="ASP_GLU_RACEMASE_2"/>
    <property type="match status" value="1"/>
</dbReference>
<dbReference type="GO" id="GO:0008360">
    <property type="term" value="P:regulation of cell shape"/>
    <property type="evidence" value="ECO:0007669"/>
    <property type="project" value="UniProtKB-KW"/>
</dbReference>
<name>A0A2V1MWZ0_9LACO</name>
<dbReference type="UniPathway" id="UPA00219"/>
<dbReference type="FunFam" id="3.40.50.1860:FF:000002">
    <property type="entry name" value="Glutamate racemase"/>
    <property type="match status" value="1"/>
</dbReference>
<dbReference type="InterPro" id="IPR018187">
    <property type="entry name" value="Asp/Glu_racemase_AS_1"/>
</dbReference>
<comment type="function">
    <text evidence="8">Provides the (R)-glutamate required for cell wall biosynthesis.</text>
</comment>
<dbReference type="AlphaFoldDB" id="A0A2V1MWZ0"/>